<dbReference type="FunFam" id="3.20.20.70:FF:000118">
    <property type="entry name" value="Alpha-galactosidase"/>
    <property type="match status" value="1"/>
</dbReference>
<feature type="active site" description="Nucleophile" evidence="6">
    <location>
        <position position="479"/>
    </location>
</feature>
<comment type="caution">
    <text evidence="9">The sequence shown here is derived from an EMBL/GenBank/DDBJ whole genome shotgun (WGS) entry which is preliminary data.</text>
</comment>
<dbReference type="PANTHER" id="PTHR43053">
    <property type="entry name" value="GLYCOSIDASE FAMILY 31"/>
    <property type="match status" value="1"/>
</dbReference>
<dbReference type="InterPro" id="IPR013780">
    <property type="entry name" value="Glyco_hydro_b"/>
</dbReference>
<name>A0A948WUT8_9FIRM</name>
<comment type="similarity">
    <text evidence="5">Belongs to the glycosyl hydrolase.</text>
</comment>
<evidence type="ECO:0000256" key="3">
    <source>
        <dbReference type="ARBA" id="ARBA00022801"/>
    </source>
</evidence>
<keyword evidence="3 5" id="KW-0378">Hydrolase</keyword>
<dbReference type="PIRSF" id="PIRSF005536">
    <property type="entry name" value="Agal"/>
    <property type="match status" value="1"/>
</dbReference>
<accession>A0A948WUT8</accession>
<gene>
    <name evidence="9" type="ORF">H9882_06285</name>
</gene>
<dbReference type="Gene3D" id="2.60.40.1180">
    <property type="entry name" value="Golgi alpha-mannosidase II"/>
    <property type="match status" value="1"/>
</dbReference>
<evidence type="ECO:0000256" key="4">
    <source>
        <dbReference type="ARBA" id="ARBA00023295"/>
    </source>
</evidence>
<dbReference type="InterPro" id="IPR038417">
    <property type="entry name" value="Alpga-gal_N_sf"/>
</dbReference>
<dbReference type="CDD" id="cd14791">
    <property type="entry name" value="GH36"/>
    <property type="match status" value="1"/>
</dbReference>
<evidence type="ECO:0000313" key="10">
    <source>
        <dbReference type="Proteomes" id="UP000713596"/>
    </source>
</evidence>
<dbReference type="EC" id="3.2.1.22" evidence="2 5"/>
<dbReference type="SUPFAM" id="SSF51445">
    <property type="entry name" value="(Trans)glycosidases"/>
    <property type="match status" value="1"/>
</dbReference>
<evidence type="ECO:0000259" key="8">
    <source>
        <dbReference type="Pfam" id="PF16875"/>
    </source>
</evidence>
<proteinExistence type="inferred from homology"/>
<dbReference type="Pfam" id="PF16874">
    <property type="entry name" value="Glyco_hydro_36C"/>
    <property type="match status" value="1"/>
</dbReference>
<reference evidence="9" key="1">
    <citation type="journal article" date="2021" name="PeerJ">
        <title>Extensive microbial diversity within the chicken gut microbiome revealed by metagenomics and culture.</title>
        <authorList>
            <person name="Gilroy R."/>
            <person name="Ravi A."/>
            <person name="Getino M."/>
            <person name="Pursley I."/>
            <person name="Horton D.L."/>
            <person name="Alikhan N.F."/>
            <person name="Baker D."/>
            <person name="Gharbi K."/>
            <person name="Hall N."/>
            <person name="Watson M."/>
            <person name="Adriaenssens E.M."/>
            <person name="Foster-Nyarko E."/>
            <person name="Jarju S."/>
            <person name="Secka A."/>
            <person name="Antonio M."/>
            <person name="Oren A."/>
            <person name="Chaudhuri R.R."/>
            <person name="La Ragione R."/>
            <person name="Hildebrand F."/>
            <person name="Pallen M.J."/>
        </authorList>
    </citation>
    <scope>NUCLEOTIDE SEQUENCE</scope>
    <source>
        <strain evidence="9">B5_2728</strain>
    </source>
</reference>
<organism evidence="9 10">
    <name type="scientific">Candidatus Allofournierella pullistercoris</name>
    <dbReference type="NCBI Taxonomy" id="2838597"/>
    <lineage>
        <taxon>Bacteria</taxon>
        <taxon>Bacillati</taxon>
        <taxon>Bacillota</taxon>
        <taxon>Clostridia</taxon>
        <taxon>Eubacteriales</taxon>
        <taxon>Oscillospiraceae</taxon>
        <taxon>Allofournierella</taxon>
    </lineage>
</organism>
<dbReference type="InterPro" id="IPR013785">
    <property type="entry name" value="Aldolase_TIM"/>
</dbReference>
<protein>
    <recommendedName>
        <fullName evidence="2 5">Alpha-galactosidase</fullName>
        <ecNumber evidence="2 5">3.2.1.22</ecNumber>
    </recommendedName>
</protein>
<keyword evidence="4 5" id="KW-0326">Glycosidase</keyword>
<dbReference type="InterPro" id="IPR002252">
    <property type="entry name" value="Glyco_hydro_36"/>
</dbReference>
<dbReference type="GO" id="GO:0004557">
    <property type="term" value="F:alpha-galactosidase activity"/>
    <property type="evidence" value="ECO:0007669"/>
    <property type="project" value="UniProtKB-UniRule"/>
</dbReference>
<dbReference type="GO" id="GO:0016052">
    <property type="term" value="P:carbohydrate catabolic process"/>
    <property type="evidence" value="ECO:0007669"/>
    <property type="project" value="InterPro"/>
</dbReference>
<evidence type="ECO:0000256" key="6">
    <source>
        <dbReference type="PIRSR" id="PIRSR005536-1"/>
    </source>
</evidence>
<evidence type="ECO:0000313" key="9">
    <source>
        <dbReference type="EMBL" id="MBU3806483.1"/>
    </source>
</evidence>
<dbReference type="Pfam" id="PF02065">
    <property type="entry name" value="Melibiase"/>
    <property type="match status" value="1"/>
</dbReference>
<evidence type="ECO:0000256" key="1">
    <source>
        <dbReference type="ARBA" id="ARBA00001255"/>
    </source>
</evidence>
<dbReference type="InterPro" id="IPR017853">
    <property type="entry name" value="GH"/>
</dbReference>
<feature type="domain" description="Glycosyl hydrolase family 36 N-terminal" evidence="8">
    <location>
        <begin position="30"/>
        <end position="286"/>
    </location>
</feature>
<dbReference type="InterPro" id="IPR031704">
    <property type="entry name" value="Glyco_hydro_36_N"/>
</dbReference>
<evidence type="ECO:0000256" key="2">
    <source>
        <dbReference type="ARBA" id="ARBA00012755"/>
    </source>
</evidence>
<dbReference type="Gene3D" id="3.20.20.70">
    <property type="entry name" value="Aldolase class I"/>
    <property type="match status" value="1"/>
</dbReference>
<dbReference type="EMBL" id="JAHLFP010000053">
    <property type="protein sequence ID" value="MBU3806483.1"/>
    <property type="molecule type" value="Genomic_DNA"/>
</dbReference>
<dbReference type="PROSITE" id="PS00512">
    <property type="entry name" value="ALPHA_GALACTOSIDASE"/>
    <property type="match status" value="1"/>
</dbReference>
<dbReference type="InterPro" id="IPR000111">
    <property type="entry name" value="Glyco_hydro_27/36_CS"/>
</dbReference>
<dbReference type="AlphaFoldDB" id="A0A948WUT8"/>
<sequence>MSIQFDKTTGLITLHTQDTTYQMWVDEQKVLHHLYYGPSVGDCDLRPLEYYTDCGFSPQPAGMSRDRTYSLDNISQEYTGAGLGDFRVPAIQLQQADGSHLADFRFERAEFVPGKYKLEGLPASFGEEEECETLELVLGDAHSGLCLVLLYGVFEKANVIARAARLENKGEKPIVLHKAASACLDLPFGQWELLHFHGRHCMERQLERTPLSHSVQTLRSARGASSHHHNPFAVLASPDTTEQTGECLGAMLVYSGNFKMEFEVSQMGSTRLVAGISDDFFAWTLEPGQSFTTPEVLFSYTSEGLEQLSAQYHQFLQNHVVRSSWKNKPRPVLINNWEATYFDFTGEKIYQIARQAKELGVEMMVLDDGWFGQRSNDLTGLGDWFVNEEKLGCSLSSLITRIQSLGMKFGLWVEPEMVSPGSQLGQEHPQWVLSAPGRNPVTSRSQLVLDLGNPEVVDYLDRVLSQLLEENDIAYIKWDMNRNMTDVYSHALPKERQGEAYHRYMLGVYELLERLTTRFPHVLFEGCAGGGGRFDAGMLHYFPQIWCSDDTDAIHRLKIQHGTSFGYPPISMGSHVSASPNHQTGRSTPFATRGVVAMAGAFGYELDLQLLTQEEKEQVRSQIATYKRLQPLVLEGRYHRLTNAMEDSCFTAWQFTMPDKSLAAVSVVCKDPGANPMPIHIKLRGLAADKRYRESLNGNVYTGAALCHAGLTLPIMAGDYPALQILVEEVQED</sequence>
<evidence type="ECO:0000256" key="5">
    <source>
        <dbReference type="PIRNR" id="PIRNR005536"/>
    </source>
</evidence>
<dbReference type="Gene3D" id="2.70.98.60">
    <property type="entry name" value="alpha-galactosidase from lactobacil brevis"/>
    <property type="match status" value="1"/>
</dbReference>
<dbReference type="InterPro" id="IPR031705">
    <property type="entry name" value="Glyco_hydro_36_C"/>
</dbReference>
<feature type="active site" description="Proton donor" evidence="6">
    <location>
        <position position="549"/>
    </location>
</feature>
<dbReference type="PRINTS" id="PR00743">
    <property type="entry name" value="GLHYDRLASE36"/>
</dbReference>
<dbReference type="InterPro" id="IPR050985">
    <property type="entry name" value="Alpha-glycosidase_related"/>
</dbReference>
<dbReference type="Pfam" id="PF16875">
    <property type="entry name" value="Glyco_hydro_36N"/>
    <property type="match status" value="1"/>
</dbReference>
<comment type="catalytic activity">
    <reaction evidence="1 5">
        <text>Hydrolysis of terminal, non-reducing alpha-D-galactose residues in alpha-D-galactosides, including galactose oligosaccharides, galactomannans and galactolipids.</text>
        <dbReference type="EC" id="3.2.1.22"/>
    </reaction>
</comment>
<dbReference type="Proteomes" id="UP000713596">
    <property type="component" value="Unassembled WGS sequence"/>
</dbReference>
<reference evidence="9" key="2">
    <citation type="submission" date="2021-04" db="EMBL/GenBank/DDBJ databases">
        <authorList>
            <person name="Gilroy R."/>
        </authorList>
    </citation>
    <scope>NUCLEOTIDE SEQUENCE</scope>
    <source>
        <strain evidence="9">B5_2728</strain>
    </source>
</reference>
<feature type="domain" description="Glycosyl hydrolase family 36 C-terminal" evidence="7">
    <location>
        <begin position="651"/>
        <end position="724"/>
    </location>
</feature>
<evidence type="ECO:0000259" key="7">
    <source>
        <dbReference type="Pfam" id="PF16874"/>
    </source>
</evidence>
<dbReference type="PANTHER" id="PTHR43053:SF3">
    <property type="entry name" value="ALPHA-GALACTOSIDASE C-RELATED"/>
    <property type="match status" value="1"/>
</dbReference>